<keyword evidence="2" id="KW-1185">Reference proteome</keyword>
<organism evidence="1 2">
    <name type="scientific">Arcobacter acticola</name>
    <dbReference type="NCBI Taxonomy" id="1849015"/>
    <lineage>
        <taxon>Bacteria</taxon>
        <taxon>Pseudomonadati</taxon>
        <taxon>Campylobacterota</taxon>
        <taxon>Epsilonproteobacteria</taxon>
        <taxon>Campylobacterales</taxon>
        <taxon>Arcobacteraceae</taxon>
        <taxon>Arcobacter</taxon>
    </lineage>
</organism>
<proteinExistence type="predicted"/>
<gene>
    <name evidence="1" type="ORF">AACT_1631</name>
</gene>
<dbReference type="AlphaFoldDB" id="A0A6M8EJX3"/>
<dbReference type="Proteomes" id="UP000503483">
    <property type="component" value="Chromosome"/>
</dbReference>
<protein>
    <submittedName>
        <fullName evidence="1">Uncharacterized protein</fullName>
    </submittedName>
</protein>
<dbReference type="KEGG" id="paco:AACT_1631"/>
<dbReference type="EMBL" id="CP042652">
    <property type="protein sequence ID" value="QKE28788.1"/>
    <property type="molecule type" value="Genomic_DNA"/>
</dbReference>
<accession>A0A6M8EJX3</accession>
<sequence length="52" mass="6426">MQLDTNNYKIHHTRIKMNKIKGYLKSTLRKREAHIAYDNMINSEYMFFEYLI</sequence>
<name>A0A6M8EJX3_9BACT</name>
<dbReference type="RefSeq" id="WP_172126347.1">
    <property type="nucleotide sequence ID" value="NZ_CP042652.1"/>
</dbReference>
<evidence type="ECO:0000313" key="2">
    <source>
        <dbReference type="Proteomes" id="UP000503483"/>
    </source>
</evidence>
<evidence type="ECO:0000313" key="1">
    <source>
        <dbReference type="EMBL" id="QKE28788.1"/>
    </source>
</evidence>
<reference evidence="1 2" key="1">
    <citation type="submission" date="2019-08" db="EMBL/GenBank/DDBJ databases">
        <title>Complete genome sequence of Arcobacter acticola.</title>
        <authorList>
            <person name="Miller W."/>
        </authorList>
    </citation>
    <scope>NUCLEOTIDE SEQUENCE [LARGE SCALE GENOMIC DNA]</scope>
    <source>
        <strain evidence="1 2">KCTC 52212</strain>
    </source>
</reference>